<protein>
    <submittedName>
        <fullName evidence="2">Uncharacterized protein</fullName>
    </submittedName>
</protein>
<evidence type="ECO:0000313" key="2">
    <source>
        <dbReference type="EMBL" id="SDD21999.1"/>
    </source>
</evidence>
<evidence type="ECO:0000313" key="3">
    <source>
        <dbReference type="Proteomes" id="UP000199603"/>
    </source>
</evidence>
<dbReference type="EMBL" id="FNAG01000001">
    <property type="protein sequence ID" value="SDD21999.1"/>
    <property type="molecule type" value="Genomic_DNA"/>
</dbReference>
<dbReference type="AlphaFoldDB" id="A0A1G6SZ22"/>
<feature type="transmembrane region" description="Helical" evidence="1">
    <location>
        <begin position="76"/>
        <end position="94"/>
    </location>
</feature>
<organism evidence="2 3">
    <name type="scientific">Aquimonas voraii</name>
    <dbReference type="NCBI Taxonomy" id="265719"/>
    <lineage>
        <taxon>Bacteria</taxon>
        <taxon>Pseudomonadati</taxon>
        <taxon>Pseudomonadota</taxon>
        <taxon>Gammaproteobacteria</taxon>
        <taxon>Lysobacterales</taxon>
        <taxon>Lysobacteraceae</taxon>
        <taxon>Aquimonas</taxon>
    </lineage>
</organism>
<dbReference type="STRING" id="265719.SAMN04488509_101780"/>
<dbReference type="RefSeq" id="WP_091239059.1">
    <property type="nucleotide sequence ID" value="NZ_FNAG01000001.1"/>
</dbReference>
<keyword evidence="3" id="KW-1185">Reference proteome</keyword>
<keyword evidence="1" id="KW-0812">Transmembrane</keyword>
<proteinExistence type="predicted"/>
<accession>A0A1G6SZ22</accession>
<keyword evidence="1" id="KW-0472">Membrane</keyword>
<sequence length="95" mass="10144">MDILSMFLLLLVTGIGLSGATGYLIFGPLAYRHLQDRKATVGGHAFSPAYLGFLLQGRFRALQDRNLNGLATPAQVLLWCAIFGAVGAVLLLLAL</sequence>
<name>A0A1G6SZ22_9GAMM</name>
<gene>
    <name evidence="2" type="ORF">SAMN04488509_101780</name>
</gene>
<reference evidence="2 3" key="1">
    <citation type="submission" date="2016-10" db="EMBL/GenBank/DDBJ databases">
        <authorList>
            <person name="de Groot N.N."/>
        </authorList>
    </citation>
    <scope>NUCLEOTIDE SEQUENCE [LARGE SCALE GENOMIC DNA]</scope>
    <source>
        <strain evidence="2 3">DSM 16957</strain>
    </source>
</reference>
<keyword evidence="1" id="KW-1133">Transmembrane helix</keyword>
<evidence type="ECO:0000256" key="1">
    <source>
        <dbReference type="SAM" id="Phobius"/>
    </source>
</evidence>
<feature type="transmembrane region" description="Helical" evidence="1">
    <location>
        <begin position="6"/>
        <end position="26"/>
    </location>
</feature>
<dbReference type="Proteomes" id="UP000199603">
    <property type="component" value="Unassembled WGS sequence"/>
</dbReference>
<dbReference type="OrthoDB" id="5959585at2"/>